<dbReference type="InterPro" id="IPR009003">
    <property type="entry name" value="Peptidase_S1_PA"/>
</dbReference>
<keyword evidence="2" id="KW-1185">Reference proteome</keyword>
<dbReference type="Gene3D" id="2.40.10.10">
    <property type="entry name" value="Trypsin-like serine proteases"/>
    <property type="match status" value="1"/>
</dbReference>
<protein>
    <recommendedName>
        <fullName evidence="3">Peptidase S1 domain-containing protein</fullName>
    </recommendedName>
</protein>
<dbReference type="GeneID" id="33322368"/>
<dbReference type="SUPFAM" id="SSF50494">
    <property type="entry name" value="Trypsin-like serine proteases"/>
    <property type="match status" value="1"/>
</dbReference>
<dbReference type="Proteomes" id="UP000250189">
    <property type="component" value="Chromosome"/>
</dbReference>
<proteinExistence type="predicted"/>
<evidence type="ECO:0000313" key="1">
    <source>
        <dbReference type="EMBL" id="ASJ16889.1"/>
    </source>
</evidence>
<dbReference type="InterPro" id="IPR043504">
    <property type="entry name" value="Peptidase_S1_PA_chymotrypsin"/>
</dbReference>
<evidence type="ECO:0000313" key="2">
    <source>
        <dbReference type="Proteomes" id="UP000250189"/>
    </source>
</evidence>
<reference evidence="1 2" key="1">
    <citation type="submission" date="2016-04" db="EMBL/GenBank/DDBJ databases">
        <title>Complete genome sequence of Thermococcus chitonophagus type strain GC74.</title>
        <authorList>
            <person name="Oger P.M."/>
        </authorList>
    </citation>
    <scope>NUCLEOTIDE SEQUENCE [LARGE SCALE GENOMIC DNA]</scope>
    <source>
        <strain evidence="1 2">GC74</strain>
    </source>
</reference>
<organism evidence="1 2">
    <name type="scientific">Thermococcus chitonophagus</name>
    <dbReference type="NCBI Taxonomy" id="54262"/>
    <lineage>
        <taxon>Archaea</taxon>
        <taxon>Methanobacteriati</taxon>
        <taxon>Methanobacteriota</taxon>
        <taxon>Thermococci</taxon>
        <taxon>Thermococcales</taxon>
        <taxon>Thermococcaceae</taxon>
        <taxon>Thermococcus</taxon>
    </lineage>
</organism>
<accession>A0A2Z2NG08</accession>
<sequence length="121" mass="13389">MIGKRYSAEQPIGGRVYKVGRTTGETYGSIINKCVTLVVEYRKEEQLKYGYPPVAYFYCQMEANYYAADGDSGAPVFYSYRNVAAELYGIHVGVTKTGSSIYSPIDGIEKDLRITLDITGG</sequence>
<dbReference type="RefSeq" id="WP_068578349.1">
    <property type="nucleotide sequence ID" value="NZ_CP015193.1"/>
</dbReference>
<gene>
    <name evidence="1" type="ORF">A3L04_07280</name>
</gene>
<dbReference type="AlphaFoldDB" id="A0A2Z2NG08"/>
<name>A0A2Z2NG08_9EURY</name>
<evidence type="ECO:0008006" key="3">
    <source>
        <dbReference type="Google" id="ProtNLM"/>
    </source>
</evidence>
<dbReference type="EMBL" id="CP015193">
    <property type="protein sequence ID" value="ASJ16889.1"/>
    <property type="molecule type" value="Genomic_DNA"/>
</dbReference>